<dbReference type="PANTHER" id="PTHR19848">
    <property type="entry name" value="WD40 REPEAT PROTEIN"/>
    <property type="match status" value="1"/>
</dbReference>
<dbReference type="AlphaFoldDB" id="A0A836GRZ7"/>
<dbReference type="InterPro" id="IPR019775">
    <property type="entry name" value="WD40_repeat_CS"/>
</dbReference>
<evidence type="ECO:0000313" key="9">
    <source>
        <dbReference type="Proteomes" id="UP000673552"/>
    </source>
</evidence>
<dbReference type="Pfam" id="PF00400">
    <property type="entry name" value="WD40"/>
    <property type="match status" value="2"/>
</dbReference>
<dbReference type="EMBL" id="JAFEUZ010000036">
    <property type="protein sequence ID" value="KAG5463886.1"/>
    <property type="molecule type" value="Genomic_DNA"/>
</dbReference>
<evidence type="ECO:0000313" key="8">
    <source>
        <dbReference type="EMBL" id="KAG5463886.1"/>
    </source>
</evidence>
<evidence type="ECO:0008006" key="10">
    <source>
        <dbReference type="Google" id="ProtNLM"/>
    </source>
</evidence>
<feature type="compositionally biased region" description="Polar residues" evidence="7">
    <location>
        <begin position="31"/>
        <end position="43"/>
    </location>
</feature>
<feature type="region of interest" description="Disordered" evidence="7">
    <location>
        <begin position="31"/>
        <end position="57"/>
    </location>
</feature>
<organism evidence="8 9">
    <name type="scientific">Leishmania martiniquensis</name>
    <dbReference type="NCBI Taxonomy" id="1580590"/>
    <lineage>
        <taxon>Eukaryota</taxon>
        <taxon>Discoba</taxon>
        <taxon>Euglenozoa</taxon>
        <taxon>Kinetoplastea</taxon>
        <taxon>Metakinetoplastina</taxon>
        <taxon>Trypanosomatida</taxon>
        <taxon>Trypanosomatidae</taxon>
        <taxon>Leishmaniinae</taxon>
        <taxon>Leishmania</taxon>
    </lineage>
</organism>
<dbReference type="GO" id="GO:0000027">
    <property type="term" value="P:ribosomal large subunit assembly"/>
    <property type="evidence" value="ECO:0007669"/>
    <property type="project" value="TreeGrafter"/>
</dbReference>
<keyword evidence="9" id="KW-1185">Reference proteome</keyword>
<dbReference type="GO" id="GO:0005730">
    <property type="term" value="C:nucleolus"/>
    <property type="evidence" value="ECO:0007669"/>
    <property type="project" value="TreeGrafter"/>
</dbReference>
<dbReference type="Gene3D" id="2.130.10.10">
    <property type="entry name" value="YVTN repeat-like/Quinoprotein amine dehydrogenase"/>
    <property type="match status" value="1"/>
</dbReference>
<evidence type="ECO:0000256" key="5">
    <source>
        <dbReference type="ARBA" id="ARBA00023242"/>
    </source>
</evidence>
<keyword evidence="2 6" id="KW-0853">WD repeat</keyword>
<keyword evidence="4" id="KW-0689">Ribosomal protein</keyword>
<evidence type="ECO:0000256" key="4">
    <source>
        <dbReference type="ARBA" id="ARBA00022980"/>
    </source>
</evidence>
<gene>
    <name evidence="8" type="ORF">LSCM1_00059</name>
</gene>
<name>A0A836GRZ7_9TRYP</name>
<dbReference type="Proteomes" id="UP000673552">
    <property type="component" value="Chromosome 36"/>
</dbReference>
<protein>
    <recommendedName>
        <fullName evidence="10">Guanine nucleotide-binding protein subunit beta-like protein</fullName>
    </recommendedName>
</protein>
<dbReference type="GeneID" id="92510230"/>
<evidence type="ECO:0000256" key="2">
    <source>
        <dbReference type="ARBA" id="ARBA00022574"/>
    </source>
</evidence>
<dbReference type="OrthoDB" id="674604at2759"/>
<keyword evidence="3" id="KW-0677">Repeat</keyword>
<dbReference type="InterPro" id="IPR015943">
    <property type="entry name" value="WD40/YVTN_repeat-like_dom_sf"/>
</dbReference>
<evidence type="ECO:0000256" key="6">
    <source>
        <dbReference type="PROSITE-ProRule" id="PRU00221"/>
    </source>
</evidence>
<evidence type="ECO:0000256" key="7">
    <source>
        <dbReference type="SAM" id="MobiDB-lite"/>
    </source>
</evidence>
<sequence>MGCGCSSAFSVHDRRAYHGVAVALPPCNGGAETSTRSLTQGSFPSVARRSHGRSTDRDLNDGFHFDVNEVLQRKMRLSRLKERRRLAAASTRQVRRNSRQMPRQDYLTDFGKHHLAMVDEMSRLVASGSDKKLSDCTVNSVSGTLPSLLTMNGSSVFVNRPTVRVNTCLLQHLSEPPQACSPFADPPGRLWCSFQQGVSSGCASSSLSSARRFQKYALHPCNCGHAHRSKLVLFAVHADILLSCSTKDHHMIAYHVTLGSEVGRLVGHDDLILGGAVSSDDTLVATTSRDCTAILWELPSCKQRRSLPHPRLVQACRFSSSGTELATACADGLCRIWTWSTTGVFNSFVSPDTGINGALSSLAYSLGDKALLAGGLARNVYVWDRQSFGEPGPIFQQHQSAVISVDASRTHQDIVMTAEEALLLVWNCATLEVLQRIDVGFCTARLRRPQVVNSTASERYMKRTTFPRELYWTAVRLMDSCYGLVVVAAASDKCVYLFELGGAMHTTRLGGDTQTQFTGAALQGQLSTPSEVLSLSFSSSVSSIDGGPPNRVALGDTCGNRYVLELS</sequence>
<feature type="repeat" description="WD" evidence="6">
    <location>
        <begin position="265"/>
        <end position="306"/>
    </location>
</feature>
<proteinExistence type="predicted"/>
<evidence type="ECO:0000256" key="1">
    <source>
        <dbReference type="ARBA" id="ARBA00004123"/>
    </source>
</evidence>
<accession>A0A836GRZ7</accession>
<comment type="caution">
    <text evidence="8">The sequence shown here is derived from an EMBL/GenBank/DDBJ whole genome shotgun (WGS) entry which is preliminary data.</text>
</comment>
<keyword evidence="5" id="KW-0539">Nucleus</keyword>
<dbReference type="SMART" id="SM00320">
    <property type="entry name" value="WD40"/>
    <property type="match status" value="4"/>
</dbReference>
<comment type="subcellular location">
    <subcellularLocation>
        <location evidence="1">Nucleus</location>
    </subcellularLocation>
</comment>
<dbReference type="InterPro" id="IPR001680">
    <property type="entry name" value="WD40_rpt"/>
</dbReference>
<dbReference type="GO" id="GO:0005840">
    <property type="term" value="C:ribosome"/>
    <property type="evidence" value="ECO:0007669"/>
    <property type="project" value="UniProtKB-KW"/>
</dbReference>
<keyword evidence="4" id="KW-0687">Ribonucleoprotein</keyword>
<dbReference type="KEGG" id="lmat:92510230"/>
<dbReference type="PANTHER" id="PTHR19848:SF0">
    <property type="entry name" value="NOTCHLESS PROTEIN HOMOLOG 1"/>
    <property type="match status" value="1"/>
</dbReference>
<dbReference type="InterPro" id="IPR036322">
    <property type="entry name" value="WD40_repeat_dom_sf"/>
</dbReference>
<reference evidence="8 9" key="1">
    <citation type="submission" date="2021-03" db="EMBL/GenBank/DDBJ databases">
        <title>Leishmania (Mundinia) martiniquensis Genome sequencing and assembly.</title>
        <authorList>
            <person name="Almutairi H."/>
            <person name="Gatherer D."/>
        </authorList>
    </citation>
    <scope>NUCLEOTIDE SEQUENCE [LARGE SCALE GENOMIC DNA]</scope>
    <source>
        <strain evidence="8">LSCM1</strain>
    </source>
</reference>
<dbReference type="SUPFAM" id="SSF50978">
    <property type="entry name" value="WD40 repeat-like"/>
    <property type="match status" value="1"/>
</dbReference>
<evidence type="ECO:0000256" key="3">
    <source>
        <dbReference type="ARBA" id="ARBA00022737"/>
    </source>
</evidence>
<dbReference type="RefSeq" id="XP_067173823.1">
    <property type="nucleotide sequence ID" value="XM_067317718.1"/>
</dbReference>
<dbReference type="PROSITE" id="PS50082">
    <property type="entry name" value="WD_REPEATS_2"/>
    <property type="match status" value="1"/>
</dbReference>
<dbReference type="PROSITE" id="PS00678">
    <property type="entry name" value="WD_REPEATS_1"/>
    <property type="match status" value="1"/>
</dbReference>